<proteinExistence type="inferred from homology"/>
<evidence type="ECO:0000256" key="2">
    <source>
        <dbReference type="ARBA" id="ARBA00022694"/>
    </source>
</evidence>
<reference evidence="6 7" key="1">
    <citation type="submission" date="2020-01" db="EMBL/GenBank/DDBJ databases">
        <title>Genomes assembled from Gulf of Kutch pelagic sediment metagenomes.</title>
        <authorList>
            <person name="Chandrashekar M."/>
            <person name="Mahajan M.S."/>
            <person name="Dave K.J."/>
            <person name="Vatsa P."/>
            <person name="Nathani N.M."/>
        </authorList>
    </citation>
    <scope>NUCLEOTIDE SEQUENCE [LARGE SCALE GENOMIC DNA]</scope>
    <source>
        <strain evidence="6">KS3-K002</strain>
    </source>
</reference>
<dbReference type="InterPro" id="IPR036820">
    <property type="entry name" value="Archease_dom_sf"/>
</dbReference>
<gene>
    <name evidence="6" type="ORF">GWO12_11735</name>
</gene>
<dbReference type="AlphaFoldDB" id="A0AAE4ZAQ4"/>
<organism evidence="6 7">
    <name type="scientific">Candidatus Kutchimonas denitrificans</name>
    <dbReference type="NCBI Taxonomy" id="3056748"/>
    <lineage>
        <taxon>Bacteria</taxon>
        <taxon>Pseudomonadati</taxon>
        <taxon>Gemmatimonadota</taxon>
        <taxon>Gemmatimonadia</taxon>
        <taxon>Candidatus Palauibacterales</taxon>
        <taxon>Candidatus Palauibacteraceae</taxon>
        <taxon>Candidatus Kutchimonas</taxon>
    </lineage>
</organism>
<evidence type="ECO:0000256" key="4">
    <source>
        <dbReference type="ARBA" id="ARBA00022837"/>
    </source>
</evidence>
<feature type="non-terminal residue" evidence="6">
    <location>
        <position position="1"/>
    </location>
</feature>
<dbReference type="EMBL" id="JAACAK010000092">
    <property type="protein sequence ID" value="NIR75762.1"/>
    <property type="molecule type" value="Genomic_DNA"/>
</dbReference>
<evidence type="ECO:0000256" key="1">
    <source>
        <dbReference type="ARBA" id="ARBA00007963"/>
    </source>
</evidence>
<comment type="caution">
    <text evidence="6">The sequence shown here is derived from an EMBL/GenBank/DDBJ whole genome shotgun (WGS) entry which is preliminary data.</text>
</comment>
<evidence type="ECO:0000313" key="6">
    <source>
        <dbReference type="EMBL" id="NIR75762.1"/>
    </source>
</evidence>
<protein>
    <submittedName>
        <fullName evidence="6">Archease</fullName>
    </submittedName>
</protein>
<sequence length="32" mass="3781">ALDREVKAATYHQLRVERGDDGTWYARVYLDL</sequence>
<evidence type="ECO:0000259" key="5">
    <source>
        <dbReference type="Pfam" id="PF01951"/>
    </source>
</evidence>
<evidence type="ECO:0000256" key="3">
    <source>
        <dbReference type="ARBA" id="ARBA00022723"/>
    </source>
</evidence>
<comment type="similarity">
    <text evidence="1">Belongs to the archease family.</text>
</comment>
<dbReference type="Gene3D" id="3.55.10.10">
    <property type="entry name" value="Archease domain"/>
    <property type="match status" value="1"/>
</dbReference>
<dbReference type="Pfam" id="PF01951">
    <property type="entry name" value="Archease"/>
    <property type="match status" value="1"/>
</dbReference>
<keyword evidence="4" id="KW-0106">Calcium</keyword>
<dbReference type="SUPFAM" id="SSF69819">
    <property type="entry name" value="MTH1598-like"/>
    <property type="match status" value="1"/>
</dbReference>
<dbReference type="GO" id="GO:0008033">
    <property type="term" value="P:tRNA processing"/>
    <property type="evidence" value="ECO:0007669"/>
    <property type="project" value="UniProtKB-KW"/>
</dbReference>
<dbReference type="InterPro" id="IPR023572">
    <property type="entry name" value="Archease_dom"/>
</dbReference>
<keyword evidence="3" id="KW-0479">Metal-binding</keyword>
<dbReference type="GO" id="GO:0046872">
    <property type="term" value="F:metal ion binding"/>
    <property type="evidence" value="ECO:0007669"/>
    <property type="project" value="UniProtKB-KW"/>
</dbReference>
<name>A0AAE4ZAQ4_9BACT</name>
<accession>A0AAE4ZAQ4</accession>
<evidence type="ECO:0000313" key="7">
    <source>
        <dbReference type="Proteomes" id="UP000702544"/>
    </source>
</evidence>
<keyword evidence="2" id="KW-0819">tRNA processing</keyword>
<dbReference type="Proteomes" id="UP000702544">
    <property type="component" value="Unassembled WGS sequence"/>
</dbReference>
<feature type="domain" description="Archease" evidence="5">
    <location>
        <begin position="3"/>
        <end position="32"/>
    </location>
</feature>